<dbReference type="eggNOG" id="ENOG5032NU8">
    <property type="taxonomic scope" value="Bacteria"/>
</dbReference>
<protein>
    <submittedName>
        <fullName evidence="1">Uncharacterized protein</fullName>
    </submittedName>
</protein>
<dbReference type="Proteomes" id="UP000001192">
    <property type="component" value="Chromosome 2"/>
</dbReference>
<dbReference type="KEGG" id="bph:Bphy_4812"/>
<organism evidence="1 2">
    <name type="scientific">Paraburkholderia phymatum (strain DSM 17167 / CIP 108236 / LMG 21445 / STM815)</name>
    <name type="common">Burkholderia phymatum</name>
    <dbReference type="NCBI Taxonomy" id="391038"/>
    <lineage>
        <taxon>Bacteria</taxon>
        <taxon>Pseudomonadati</taxon>
        <taxon>Pseudomonadota</taxon>
        <taxon>Betaproteobacteria</taxon>
        <taxon>Burkholderiales</taxon>
        <taxon>Burkholderiaceae</taxon>
        <taxon>Paraburkholderia</taxon>
    </lineage>
</organism>
<dbReference type="EMBL" id="CP001044">
    <property type="protein sequence ID" value="ACC73920.1"/>
    <property type="molecule type" value="Genomic_DNA"/>
</dbReference>
<evidence type="ECO:0000313" key="2">
    <source>
        <dbReference type="Proteomes" id="UP000001192"/>
    </source>
</evidence>
<accession>B2JS01</accession>
<reference evidence="2" key="1">
    <citation type="journal article" date="2014" name="Stand. Genomic Sci.">
        <title>Complete genome sequence of Burkholderia phymatum STM815(T), a broad host range and efficient nitrogen-fixing symbiont of Mimosa species.</title>
        <authorList>
            <person name="Moulin L."/>
            <person name="Klonowska A."/>
            <person name="Caroline B."/>
            <person name="Booth K."/>
            <person name="Vriezen J.A."/>
            <person name="Melkonian R."/>
            <person name="James E.K."/>
            <person name="Young J.P."/>
            <person name="Bena G."/>
            <person name="Hauser L."/>
            <person name="Land M."/>
            <person name="Kyrpides N."/>
            <person name="Bruce D."/>
            <person name="Chain P."/>
            <person name="Copeland A."/>
            <person name="Pitluck S."/>
            <person name="Woyke T."/>
            <person name="Lizotte-Waniewski M."/>
            <person name="Bristow J."/>
            <person name="Riley M."/>
        </authorList>
    </citation>
    <scope>NUCLEOTIDE SEQUENCE [LARGE SCALE GENOMIC DNA]</scope>
    <source>
        <strain evidence="2">DSM 17167 / CIP 108236 / LMG 21445 / STM815</strain>
    </source>
</reference>
<gene>
    <name evidence="1" type="ordered locus">Bphy_4812</name>
</gene>
<dbReference type="HOGENOM" id="CLU_080712_0_0_4"/>
<name>B2JS01_PARP8</name>
<proteinExistence type="predicted"/>
<sequence>MECVSRYLLSVKMNVFKLRQGEQDSRALSIVGFHLATSKKYPWYQTRNGKTLHYAVCPECDNPIHIVNLDVDSKVDTDGRSLPLYAKHAAVDIAGIGTFDRDAYEDCSLANPASLNGGNKTRRPGTVTAEICEMLMDHADAIQYMIERFLGASVSDQLFASILEKFHRQEGYLYREVSTSNLPYALLYMAGNQLATGCSPKAGSPFARALTASTHFELTAKGWIKRKAGSNAQLRFFVTDHVVRKSASTNEQTMMLVVDEEVSGQSHRLLREGVKLEIDFFRNLLGKRMRLREMAHKEFAGISHSVD</sequence>
<evidence type="ECO:0000313" key="1">
    <source>
        <dbReference type="EMBL" id="ACC73920.1"/>
    </source>
</evidence>
<keyword evidence="2" id="KW-1185">Reference proteome</keyword>
<dbReference type="STRING" id="391038.Bphy_4812"/>
<dbReference type="AlphaFoldDB" id="B2JS01"/>